<keyword evidence="2" id="KW-1185">Reference proteome</keyword>
<evidence type="ECO:0000313" key="1">
    <source>
        <dbReference type="EMBL" id="EIW80729.1"/>
    </source>
</evidence>
<dbReference type="EMBL" id="JH711579">
    <property type="protein sequence ID" value="EIW80729.1"/>
    <property type="molecule type" value="Genomic_DNA"/>
</dbReference>
<name>A0A5M3MNK5_CONPW</name>
<dbReference type="GeneID" id="19203317"/>
<accession>A0A5M3MNK5</accession>
<gene>
    <name evidence="1" type="ORF">CONPUDRAFT_154735</name>
</gene>
<dbReference type="RefSeq" id="XP_007769601.1">
    <property type="nucleotide sequence ID" value="XM_007771411.1"/>
</dbReference>
<dbReference type="KEGG" id="cput:CONPUDRAFT_154735"/>
<evidence type="ECO:0000313" key="2">
    <source>
        <dbReference type="Proteomes" id="UP000053558"/>
    </source>
</evidence>
<sequence>MSKGSIRDQGRKTLNEHAVCARVWSDKVLDKWSQMDPPCSAPASRILCTTAQISPSHSESLPAGNETFIVSFSGPFTGFALAMTPDRHPTNLSITPQWNTWPKGQVEGVFNTTEAGDANICASTTNAIYPGIVERCSVW</sequence>
<dbReference type="Proteomes" id="UP000053558">
    <property type="component" value="Unassembled WGS sequence"/>
</dbReference>
<protein>
    <submittedName>
        <fullName evidence="1">Uncharacterized protein</fullName>
    </submittedName>
</protein>
<dbReference type="AlphaFoldDB" id="A0A5M3MNK5"/>
<comment type="caution">
    <text evidence="1">The sequence shown here is derived from an EMBL/GenBank/DDBJ whole genome shotgun (WGS) entry which is preliminary data.</text>
</comment>
<proteinExistence type="predicted"/>
<reference evidence="2" key="1">
    <citation type="journal article" date="2012" name="Science">
        <title>The Paleozoic origin of enzymatic lignin decomposition reconstructed from 31 fungal genomes.</title>
        <authorList>
            <person name="Floudas D."/>
            <person name="Binder M."/>
            <person name="Riley R."/>
            <person name="Barry K."/>
            <person name="Blanchette R.A."/>
            <person name="Henrissat B."/>
            <person name="Martinez A.T."/>
            <person name="Otillar R."/>
            <person name="Spatafora J.W."/>
            <person name="Yadav J.S."/>
            <person name="Aerts A."/>
            <person name="Benoit I."/>
            <person name="Boyd A."/>
            <person name="Carlson A."/>
            <person name="Copeland A."/>
            <person name="Coutinho P.M."/>
            <person name="de Vries R.P."/>
            <person name="Ferreira P."/>
            <person name="Findley K."/>
            <person name="Foster B."/>
            <person name="Gaskell J."/>
            <person name="Glotzer D."/>
            <person name="Gorecki P."/>
            <person name="Heitman J."/>
            <person name="Hesse C."/>
            <person name="Hori C."/>
            <person name="Igarashi K."/>
            <person name="Jurgens J.A."/>
            <person name="Kallen N."/>
            <person name="Kersten P."/>
            <person name="Kohler A."/>
            <person name="Kuees U."/>
            <person name="Kumar T.K.A."/>
            <person name="Kuo A."/>
            <person name="LaButti K."/>
            <person name="Larrondo L.F."/>
            <person name="Lindquist E."/>
            <person name="Ling A."/>
            <person name="Lombard V."/>
            <person name="Lucas S."/>
            <person name="Lundell T."/>
            <person name="Martin R."/>
            <person name="McLaughlin D.J."/>
            <person name="Morgenstern I."/>
            <person name="Morin E."/>
            <person name="Murat C."/>
            <person name="Nagy L.G."/>
            <person name="Nolan M."/>
            <person name="Ohm R.A."/>
            <person name="Patyshakuliyeva A."/>
            <person name="Rokas A."/>
            <person name="Ruiz-Duenas F.J."/>
            <person name="Sabat G."/>
            <person name="Salamov A."/>
            <person name="Samejima M."/>
            <person name="Schmutz J."/>
            <person name="Slot J.C."/>
            <person name="St John F."/>
            <person name="Stenlid J."/>
            <person name="Sun H."/>
            <person name="Sun S."/>
            <person name="Syed K."/>
            <person name="Tsang A."/>
            <person name="Wiebenga A."/>
            <person name="Young D."/>
            <person name="Pisabarro A."/>
            <person name="Eastwood D.C."/>
            <person name="Martin F."/>
            <person name="Cullen D."/>
            <person name="Grigoriev I.V."/>
            <person name="Hibbett D.S."/>
        </authorList>
    </citation>
    <scope>NUCLEOTIDE SEQUENCE [LARGE SCALE GENOMIC DNA]</scope>
    <source>
        <strain evidence="2">RWD-64-598 SS2</strain>
    </source>
</reference>
<organism evidence="1 2">
    <name type="scientific">Coniophora puteana (strain RWD-64-598)</name>
    <name type="common">Brown rot fungus</name>
    <dbReference type="NCBI Taxonomy" id="741705"/>
    <lineage>
        <taxon>Eukaryota</taxon>
        <taxon>Fungi</taxon>
        <taxon>Dikarya</taxon>
        <taxon>Basidiomycota</taxon>
        <taxon>Agaricomycotina</taxon>
        <taxon>Agaricomycetes</taxon>
        <taxon>Agaricomycetidae</taxon>
        <taxon>Boletales</taxon>
        <taxon>Coniophorineae</taxon>
        <taxon>Coniophoraceae</taxon>
        <taxon>Coniophora</taxon>
    </lineage>
</organism>